<evidence type="ECO:0000256" key="2">
    <source>
        <dbReference type="ARBA" id="ARBA00022801"/>
    </source>
</evidence>
<keyword evidence="2" id="KW-0378">Hydrolase</keyword>
<evidence type="ECO:0000313" key="9">
    <source>
        <dbReference type="EMBL" id="KAK7490999.1"/>
    </source>
</evidence>
<evidence type="ECO:0000256" key="4">
    <source>
        <dbReference type="ARBA" id="ARBA00039118"/>
    </source>
</evidence>
<dbReference type="FunFam" id="3.60.110.10:FF:000002">
    <property type="entry name" value="Nitrilase family member 2"/>
    <property type="match status" value="1"/>
</dbReference>
<evidence type="ECO:0000256" key="5">
    <source>
        <dbReference type="ARBA" id="ARBA00041576"/>
    </source>
</evidence>
<dbReference type="Gene3D" id="3.60.110.10">
    <property type="entry name" value="Carbon-nitrogen hydrolase"/>
    <property type="match status" value="1"/>
</dbReference>
<accession>A0ABD0KV31</accession>
<dbReference type="InterPro" id="IPR045254">
    <property type="entry name" value="Nit1/2_C-N_Hydrolase"/>
</dbReference>
<feature type="domain" description="CN hydrolase" evidence="8">
    <location>
        <begin position="725"/>
        <end position="964"/>
    </location>
</feature>
<comment type="catalytic activity">
    <reaction evidence="6">
        <text>2-oxosuccinamate + H2O = oxaloacetate + NH4(+)</text>
        <dbReference type="Rhea" id="RHEA:59412"/>
        <dbReference type="ChEBI" id="CHEBI:15377"/>
        <dbReference type="ChEBI" id="CHEBI:16452"/>
        <dbReference type="ChEBI" id="CHEBI:28938"/>
        <dbReference type="ChEBI" id="CHEBI:57735"/>
        <dbReference type="EC" id="3.5.1.3"/>
    </reaction>
    <physiologicalReaction direction="left-to-right" evidence="6">
        <dbReference type="Rhea" id="RHEA:59413"/>
    </physiologicalReaction>
</comment>
<evidence type="ECO:0000256" key="6">
    <source>
        <dbReference type="ARBA" id="ARBA00048745"/>
    </source>
</evidence>
<dbReference type="InterPro" id="IPR003010">
    <property type="entry name" value="C-N_Hydrolase"/>
</dbReference>
<feature type="region of interest" description="Disordered" evidence="7">
    <location>
        <begin position="51"/>
        <end position="152"/>
    </location>
</feature>
<dbReference type="Pfam" id="PF00795">
    <property type="entry name" value="CN_hydrolase"/>
    <property type="match status" value="1"/>
</dbReference>
<reference evidence="9 10" key="1">
    <citation type="journal article" date="2023" name="Sci. Data">
        <title>Genome assembly of the Korean intertidal mud-creeper Batillaria attramentaria.</title>
        <authorList>
            <person name="Patra A.K."/>
            <person name="Ho P.T."/>
            <person name="Jun S."/>
            <person name="Lee S.J."/>
            <person name="Kim Y."/>
            <person name="Won Y.J."/>
        </authorList>
    </citation>
    <scope>NUCLEOTIDE SEQUENCE [LARGE SCALE GENOMIC DNA]</scope>
    <source>
        <strain evidence="9">Wonlab-2016</strain>
    </source>
</reference>
<evidence type="ECO:0000259" key="8">
    <source>
        <dbReference type="PROSITE" id="PS50263"/>
    </source>
</evidence>
<comment type="caution">
    <text evidence="9">The sequence shown here is derived from an EMBL/GenBank/DDBJ whole genome shotgun (WGS) entry which is preliminary data.</text>
</comment>
<evidence type="ECO:0000256" key="3">
    <source>
        <dbReference type="ARBA" id="ARBA00036637"/>
    </source>
</evidence>
<sequence>MDRTSKMESAKSETAPANFVPYKIDRTSKMESAKSETAPANFVPYKIDRTSKTESAKSETAPANFVPYKMDRTSRTESAKSETAPANFVPYKMDRTSRTESAKSETAPANFVPYKMDRTSRTESAKSETAPANFVPYKMDRTSRTESAKSETAPANFVPYKMDRTSRTESAKSETAPANFVPYKIDRTSRTESAKSETALANFVPYKADRTSRTESPKDESACANIVPYKMDRTSRTESPKDESVCANFVPYRMQSVSCKQPEPFDVESITDGMKHMNLSDERSLSYKALLRRSSAFWCVDAGVFIIPELTKADKLSKANFCILQTSILPLADKANFLRILTCSCPDGRLLQAYIKNLHEVDQASLNEQLIMLQDPEMRCQHIMIVEDMTGHQHIGTPTLQSPKEVFDVAVLSRQPYTLCVKDAERGYGVVKETSTALKCYTCNSRATSNCPHTDIANRVCPKNDRTKMKELQDASTTVDVETVPCKSRMKIPRPIPADLLSLMTSYEEGKRAYPSQLLPSTPDKCHHGSSFTFMKHSGHIHTLTVSIPVTVGEFKPHCGFVACTVSYDGYEDAFLNLNNRDIYTYTLLEHSYLNVTHDHTTYELHQEMENFRRRRGMQNTTEPNLRSARYCYDNLLDIDETGLMTCSERECMESPILIADGIAMGNLKSRNNFPEADVSKLPLTTGTTYGDRVFVDNKDTRVMLQKYVGLDLTLGPSESGRRQFKLGLVQLAVGTSKGDNITRAVAMVKQAAAAGANMVALPECFNSPYGTGYFPEYAEPIPGPSTEALSKAAKENNIFLIGGSIPEKGSDGKLYNTSTIFSPDGTMIHLFDIDVPGKIRFKESDALSPGNSLTCFNTPFCRVGVAICYDIRFAELAQLYAQRGCKLLVYPGAFNMTTGPAHWEALQRGRALDNQLYVATVSPARDESASYVAWGHSTVVGPWGDVIAKADHEEKILYADIDLDRVEEVRTMVPLGTQRRHDLYKVVDLTESSQDPGDK</sequence>
<dbReference type="GO" id="GO:0050152">
    <property type="term" value="F:omega-amidase activity"/>
    <property type="evidence" value="ECO:0007669"/>
    <property type="project" value="UniProtKB-EC"/>
</dbReference>
<evidence type="ECO:0000256" key="1">
    <source>
        <dbReference type="ARBA" id="ARBA00010613"/>
    </source>
</evidence>
<feature type="compositionally biased region" description="Basic and acidic residues" evidence="7">
    <location>
        <begin position="138"/>
        <end position="149"/>
    </location>
</feature>
<comment type="similarity">
    <text evidence="1">Belongs to the carbon-nitrogen hydrolase superfamily. NIT1/NIT2 family.</text>
</comment>
<dbReference type="Proteomes" id="UP001519460">
    <property type="component" value="Unassembled WGS sequence"/>
</dbReference>
<gene>
    <name evidence="9" type="ORF">BaRGS_00017695</name>
</gene>
<feature type="compositionally biased region" description="Basic and acidic residues" evidence="7">
    <location>
        <begin position="115"/>
        <end position="126"/>
    </location>
</feature>
<feature type="compositionally biased region" description="Basic and acidic residues" evidence="7">
    <location>
        <begin position="92"/>
        <end position="103"/>
    </location>
</feature>
<keyword evidence="10" id="KW-1185">Reference proteome</keyword>
<dbReference type="CDD" id="cd07572">
    <property type="entry name" value="nit"/>
    <property type="match status" value="1"/>
</dbReference>
<proteinExistence type="inferred from homology"/>
<dbReference type="InterPro" id="IPR036526">
    <property type="entry name" value="C-N_Hydrolase_sf"/>
</dbReference>
<dbReference type="PROSITE" id="PS50263">
    <property type="entry name" value="CN_HYDROLASE"/>
    <property type="match status" value="1"/>
</dbReference>
<name>A0ABD0KV31_9CAEN</name>
<evidence type="ECO:0000313" key="10">
    <source>
        <dbReference type="Proteomes" id="UP001519460"/>
    </source>
</evidence>
<dbReference type="PANTHER" id="PTHR23088">
    <property type="entry name" value="NITRILASE-RELATED"/>
    <property type="match status" value="1"/>
</dbReference>
<dbReference type="AlphaFoldDB" id="A0ABD0KV31"/>
<feature type="compositionally biased region" description="Basic and acidic residues" evidence="7">
    <location>
        <begin position="69"/>
        <end position="80"/>
    </location>
</feature>
<protein>
    <recommendedName>
        <fullName evidence="4">omega-amidase</fullName>
        <ecNumber evidence="4">3.5.1.3</ecNumber>
    </recommendedName>
    <alternativeName>
        <fullName evidence="5">Nitrilase homolog 2</fullName>
    </alternativeName>
</protein>
<dbReference type="PANTHER" id="PTHR23088:SF30">
    <property type="entry name" value="OMEGA-AMIDASE NIT2"/>
    <property type="match status" value="1"/>
</dbReference>
<comment type="catalytic activity">
    <reaction evidence="3">
        <text>2-oxoglutaramate + H2O = 2-oxoglutarate + NH4(+)</text>
        <dbReference type="Rhea" id="RHEA:32963"/>
        <dbReference type="ChEBI" id="CHEBI:15377"/>
        <dbReference type="ChEBI" id="CHEBI:16769"/>
        <dbReference type="ChEBI" id="CHEBI:16810"/>
        <dbReference type="ChEBI" id="CHEBI:28938"/>
        <dbReference type="EC" id="3.5.1.3"/>
    </reaction>
    <physiologicalReaction direction="left-to-right" evidence="3">
        <dbReference type="Rhea" id="RHEA:32964"/>
    </physiologicalReaction>
</comment>
<dbReference type="EC" id="3.5.1.3" evidence="4"/>
<evidence type="ECO:0000256" key="7">
    <source>
        <dbReference type="SAM" id="MobiDB-lite"/>
    </source>
</evidence>
<dbReference type="SUPFAM" id="SSF56317">
    <property type="entry name" value="Carbon-nitrogen hydrolase"/>
    <property type="match status" value="1"/>
</dbReference>
<organism evidence="9 10">
    <name type="scientific">Batillaria attramentaria</name>
    <dbReference type="NCBI Taxonomy" id="370345"/>
    <lineage>
        <taxon>Eukaryota</taxon>
        <taxon>Metazoa</taxon>
        <taxon>Spiralia</taxon>
        <taxon>Lophotrochozoa</taxon>
        <taxon>Mollusca</taxon>
        <taxon>Gastropoda</taxon>
        <taxon>Caenogastropoda</taxon>
        <taxon>Sorbeoconcha</taxon>
        <taxon>Cerithioidea</taxon>
        <taxon>Batillariidae</taxon>
        <taxon>Batillaria</taxon>
    </lineage>
</organism>
<dbReference type="EMBL" id="JACVVK020000120">
    <property type="protein sequence ID" value="KAK7490999.1"/>
    <property type="molecule type" value="Genomic_DNA"/>
</dbReference>